<dbReference type="Gramene" id="ONK55453">
    <property type="protein sequence ID" value="ONK55453"/>
    <property type="gene ID" value="A4U43_UnF3210"/>
</dbReference>
<evidence type="ECO:0000313" key="1">
    <source>
        <dbReference type="EMBL" id="ONK55453.1"/>
    </source>
</evidence>
<dbReference type="PANTHER" id="PTHR33978:SF4">
    <property type="entry name" value="SERINE_THREONINE-KINASE"/>
    <property type="match status" value="1"/>
</dbReference>
<proteinExistence type="predicted"/>
<dbReference type="EMBL" id="KV863463">
    <property type="protein sequence ID" value="ONK55453.1"/>
    <property type="molecule type" value="Genomic_DNA"/>
</dbReference>
<name>A0A1R3L767_ASPOF</name>
<dbReference type="PANTHER" id="PTHR33978">
    <property type="entry name" value="SERINE/THREONINE-KINASE"/>
    <property type="match status" value="1"/>
</dbReference>
<accession>A0A1R3L767</accession>
<evidence type="ECO:0000313" key="2">
    <source>
        <dbReference type="Proteomes" id="UP000243459"/>
    </source>
</evidence>
<protein>
    <submittedName>
        <fullName evidence="1">Uncharacterized protein</fullName>
    </submittedName>
</protein>
<organism evidence="1 2">
    <name type="scientific">Asparagus officinalis</name>
    <name type="common">Garden asparagus</name>
    <dbReference type="NCBI Taxonomy" id="4686"/>
    <lineage>
        <taxon>Eukaryota</taxon>
        <taxon>Viridiplantae</taxon>
        <taxon>Streptophyta</taxon>
        <taxon>Embryophyta</taxon>
        <taxon>Tracheophyta</taxon>
        <taxon>Spermatophyta</taxon>
        <taxon>Magnoliopsida</taxon>
        <taxon>Liliopsida</taxon>
        <taxon>Asparagales</taxon>
        <taxon>Asparagaceae</taxon>
        <taxon>Asparagoideae</taxon>
        <taxon>Asparagus</taxon>
    </lineage>
</organism>
<gene>
    <name evidence="1" type="ORF">A4U43_UnF3210</name>
</gene>
<dbReference type="AlphaFoldDB" id="A0A1R3L767"/>
<sequence>MDTVKIRDPKLWDCGSSLYDSFELTSFKQKLDSALTSRCMSMPRLSDPYPQTKRRSRVLRSVNKLIRAVFGLKTCSSVARNDVVEFEIYGGYLSSDGLTTIPEGCEKGHESSPEFDSRVVGKTFSERYTSSTSGASRLAS</sequence>
<dbReference type="Proteomes" id="UP000243459">
    <property type="component" value="Unassembled WGS sequence"/>
</dbReference>
<keyword evidence="2" id="KW-1185">Reference proteome</keyword>
<reference evidence="2" key="1">
    <citation type="journal article" date="2017" name="Nat. Commun.">
        <title>The asparagus genome sheds light on the origin and evolution of a young Y chromosome.</title>
        <authorList>
            <person name="Harkess A."/>
            <person name="Zhou J."/>
            <person name="Xu C."/>
            <person name="Bowers J.E."/>
            <person name="Van der Hulst R."/>
            <person name="Ayyampalayam S."/>
            <person name="Mercati F."/>
            <person name="Riccardi P."/>
            <person name="McKain M.R."/>
            <person name="Kakrana A."/>
            <person name="Tang H."/>
            <person name="Ray J."/>
            <person name="Groenendijk J."/>
            <person name="Arikit S."/>
            <person name="Mathioni S.M."/>
            <person name="Nakano M."/>
            <person name="Shan H."/>
            <person name="Telgmann-Rauber A."/>
            <person name="Kanno A."/>
            <person name="Yue Z."/>
            <person name="Chen H."/>
            <person name="Li W."/>
            <person name="Chen Y."/>
            <person name="Xu X."/>
            <person name="Zhang Y."/>
            <person name="Luo S."/>
            <person name="Chen H."/>
            <person name="Gao J."/>
            <person name="Mao Z."/>
            <person name="Pires J.C."/>
            <person name="Luo M."/>
            <person name="Kudrna D."/>
            <person name="Wing R.A."/>
            <person name="Meyers B.C."/>
            <person name="Yi K."/>
            <person name="Kong H."/>
            <person name="Lavrijsen P."/>
            <person name="Sunseri F."/>
            <person name="Falavigna A."/>
            <person name="Ye Y."/>
            <person name="Leebens-Mack J.H."/>
            <person name="Chen G."/>
        </authorList>
    </citation>
    <scope>NUCLEOTIDE SEQUENCE [LARGE SCALE GENOMIC DNA]</scope>
    <source>
        <strain evidence="2">cv. DH0086</strain>
    </source>
</reference>